<evidence type="ECO:0000313" key="1">
    <source>
        <dbReference type="EMBL" id="GCA64237.1"/>
    </source>
</evidence>
<keyword evidence="2" id="KW-1185">Reference proteome</keyword>
<sequence length="284" mass="30893">MGLSVDMCLDDLVGLPHPLVVLEDLPNGHLLRMMERRKVAIAKVTQVVGKAGCRNPGITRGVPAVNHIPIEAQHGAFQRFQTRCSRSDRPECSYHGGNHLSTAVKALQAECAAFRIKDPLIKGRTEKLVPLFQRVIDVVAKEAGVPTLRVRAVKGSMCDVVVGRGGILLEVTDEPGQGGEVLACLVQSAAAAYHSPVATFAFSLCATQLSVSGFIFRDQVYYGPLLSIDLASDTAGVAWVLESMVLGALDLEKEREKYEESGYDTHYTCAQWCFQTCLAWHNRG</sequence>
<evidence type="ECO:0000313" key="2">
    <source>
        <dbReference type="Proteomes" id="UP000265618"/>
    </source>
</evidence>
<organism evidence="1 2">
    <name type="scientific">Kipferlia bialata</name>
    <dbReference type="NCBI Taxonomy" id="797122"/>
    <lineage>
        <taxon>Eukaryota</taxon>
        <taxon>Metamonada</taxon>
        <taxon>Carpediemonas-like organisms</taxon>
        <taxon>Kipferlia</taxon>
    </lineage>
</organism>
<gene>
    <name evidence="1" type="ORF">KIPB_013684</name>
</gene>
<reference evidence="1 2" key="1">
    <citation type="journal article" date="2018" name="PLoS ONE">
        <title>The draft genome of Kipferlia bialata reveals reductive genome evolution in fornicate parasites.</title>
        <authorList>
            <person name="Tanifuji G."/>
            <person name="Takabayashi S."/>
            <person name="Kume K."/>
            <person name="Takagi M."/>
            <person name="Nakayama T."/>
            <person name="Kamikawa R."/>
            <person name="Inagaki Y."/>
            <person name="Hashimoto T."/>
        </authorList>
    </citation>
    <scope>NUCLEOTIDE SEQUENCE [LARGE SCALE GENOMIC DNA]</scope>
    <source>
        <strain evidence="1">NY0173</strain>
    </source>
</reference>
<protein>
    <submittedName>
        <fullName evidence="1">Uncharacterized protein</fullName>
    </submittedName>
</protein>
<dbReference type="AlphaFoldDB" id="A0A391NSQ0"/>
<accession>A0A391NSQ0</accession>
<name>A0A391NSQ0_9EUKA</name>
<dbReference type="Proteomes" id="UP000265618">
    <property type="component" value="Unassembled WGS sequence"/>
</dbReference>
<proteinExistence type="predicted"/>
<comment type="caution">
    <text evidence="1">The sequence shown here is derived from an EMBL/GenBank/DDBJ whole genome shotgun (WGS) entry which is preliminary data.</text>
</comment>
<dbReference type="EMBL" id="BDIP01006634">
    <property type="protein sequence ID" value="GCA64237.1"/>
    <property type="molecule type" value="Genomic_DNA"/>
</dbReference>